<dbReference type="Proteomes" id="UP000534783">
    <property type="component" value="Unassembled WGS sequence"/>
</dbReference>
<evidence type="ECO:0000256" key="2">
    <source>
        <dbReference type="ARBA" id="ARBA00007599"/>
    </source>
</evidence>
<dbReference type="SUPFAM" id="SSF52540">
    <property type="entry name" value="P-loop containing nucleoside triphosphate hydrolases"/>
    <property type="match status" value="1"/>
</dbReference>
<dbReference type="GO" id="GO:0005737">
    <property type="term" value="C:cytoplasm"/>
    <property type="evidence" value="ECO:0007669"/>
    <property type="project" value="UniProtKB-SubCell"/>
</dbReference>
<keyword evidence="9" id="KW-0460">Magnesium</keyword>
<keyword evidence="6" id="KW-0479">Metal-binding</keyword>
<dbReference type="GO" id="GO:0002949">
    <property type="term" value="P:tRNA threonylcarbamoyladenosine modification"/>
    <property type="evidence" value="ECO:0007669"/>
    <property type="project" value="InterPro"/>
</dbReference>
<evidence type="ECO:0000256" key="4">
    <source>
        <dbReference type="ARBA" id="ARBA00022490"/>
    </source>
</evidence>
<dbReference type="EMBL" id="VTOW01000006">
    <property type="protein sequence ID" value="NKE73309.1"/>
    <property type="molecule type" value="Genomic_DNA"/>
</dbReference>
<accession>A0A7X6DUC5</accession>
<dbReference type="NCBIfam" id="TIGR00150">
    <property type="entry name" value="T6A_YjeE"/>
    <property type="match status" value="1"/>
</dbReference>
<dbReference type="PANTHER" id="PTHR33540:SF2">
    <property type="entry name" value="TRNA THREONYLCARBAMOYLADENOSINE BIOSYNTHESIS PROTEIN TSAE"/>
    <property type="match status" value="1"/>
</dbReference>
<reference evidence="11 12" key="1">
    <citation type="journal article" date="2020" name="Nature">
        <title>Bacterial chemolithoautotrophy via manganese oxidation.</title>
        <authorList>
            <person name="Yu H."/>
            <person name="Leadbetter J.R."/>
        </authorList>
    </citation>
    <scope>NUCLEOTIDE SEQUENCE [LARGE SCALE GENOMIC DNA]</scope>
    <source>
        <strain evidence="11 12">Mn-1</strain>
    </source>
</reference>
<evidence type="ECO:0000256" key="1">
    <source>
        <dbReference type="ARBA" id="ARBA00004496"/>
    </source>
</evidence>
<proteinExistence type="inferred from homology"/>
<dbReference type="Gene3D" id="3.40.50.300">
    <property type="entry name" value="P-loop containing nucleotide triphosphate hydrolases"/>
    <property type="match status" value="1"/>
</dbReference>
<evidence type="ECO:0000313" key="11">
    <source>
        <dbReference type="EMBL" id="NKE73309.1"/>
    </source>
</evidence>
<keyword evidence="5" id="KW-0819">tRNA processing</keyword>
<evidence type="ECO:0000256" key="6">
    <source>
        <dbReference type="ARBA" id="ARBA00022723"/>
    </source>
</evidence>
<dbReference type="Pfam" id="PF02367">
    <property type="entry name" value="TsaE"/>
    <property type="match status" value="1"/>
</dbReference>
<protein>
    <recommendedName>
        <fullName evidence="3">tRNA threonylcarbamoyladenosine biosynthesis protein TsaE</fullName>
    </recommendedName>
    <alternativeName>
        <fullName evidence="10">t(6)A37 threonylcarbamoyladenosine biosynthesis protein TsaE</fullName>
    </alternativeName>
</protein>
<dbReference type="GO" id="GO:0005524">
    <property type="term" value="F:ATP binding"/>
    <property type="evidence" value="ECO:0007669"/>
    <property type="project" value="UniProtKB-KW"/>
</dbReference>
<keyword evidence="7" id="KW-0547">Nucleotide-binding</keyword>
<sequence>MVPPAAQDRPEESLSLWSDRSESTFALGEWIGREAAGGEVLALVGPLGAGKTRFVQGLAKGLEVAERYITSPTFILMQCYEGRLPLYHIDLYRMEKAAEMEALGLEEFLEGEGVAAVEWADKGLEVLPPARLTITFQYAGEDQRELHLSASGSHYQEWLRKIREARRWKILDGKK</sequence>
<dbReference type="InterPro" id="IPR003442">
    <property type="entry name" value="T6A_TsaE"/>
</dbReference>
<evidence type="ECO:0000256" key="10">
    <source>
        <dbReference type="ARBA" id="ARBA00032441"/>
    </source>
</evidence>
<gene>
    <name evidence="11" type="primary">tsaE</name>
    <name evidence="11" type="ORF">MNODULE_21350</name>
</gene>
<evidence type="ECO:0000256" key="3">
    <source>
        <dbReference type="ARBA" id="ARBA00019010"/>
    </source>
</evidence>
<name>A0A7X6DUC5_9BACT</name>
<organism evidence="11 12">
    <name type="scientific">Candidatus Manganitrophus noduliformans</name>
    <dbReference type="NCBI Taxonomy" id="2606439"/>
    <lineage>
        <taxon>Bacteria</taxon>
        <taxon>Pseudomonadati</taxon>
        <taxon>Nitrospirota</taxon>
        <taxon>Nitrospiria</taxon>
        <taxon>Candidatus Troglogloeales</taxon>
        <taxon>Candidatus Manganitrophaceae</taxon>
        <taxon>Candidatus Manganitrophus</taxon>
    </lineage>
</organism>
<dbReference type="AlphaFoldDB" id="A0A7X6DUC5"/>
<dbReference type="PANTHER" id="PTHR33540">
    <property type="entry name" value="TRNA THREONYLCARBAMOYLADENOSINE BIOSYNTHESIS PROTEIN TSAE"/>
    <property type="match status" value="1"/>
</dbReference>
<keyword evidence="4" id="KW-0963">Cytoplasm</keyword>
<dbReference type="GO" id="GO:0046872">
    <property type="term" value="F:metal ion binding"/>
    <property type="evidence" value="ECO:0007669"/>
    <property type="project" value="UniProtKB-KW"/>
</dbReference>
<keyword evidence="12" id="KW-1185">Reference proteome</keyword>
<evidence type="ECO:0000256" key="9">
    <source>
        <dbReference type="ARBA" id="ARBA00022842"/>
    </source>
</evidence>
<dbReference type="InterPro" id="IPR027417">
    <property type="entry name" value="P-loop_NTPase"/>
</dbReference>
<comment type="caution">
    <text evidence="11">The sequence shown here is derived from an EMBL/GenBank/DDBJ whole genome shotgun (WGS) entry which is preliminary data.</text>
</comment>
<keyword evidence="11" id="KW-0808">Transferase</keyword>
<comment type="subcellular location">
    <subcellularLocation>
        <location evidence="1">Cytoplasm</location>
    </subcellularLocation>
</comment>
<evidence type="ECO:0000256" key="7">
    <source>
        <dbReference type="ARBA" id="ARBA00022741"/>
    </source>
</evidence>
<evidence type="ECO:0000256" key="5">
    <source>
        <dbReference type="ARBA" id="ARBA00022694"/>
    </source>
</evidence>
<keyword evidence="8" id="KW-0067">ATP-binding</keyword>
<evidence type="ECO:0000256" key="8">
    <source>
        <dbReference type="ARBA" id="ARBA00022840"/>
    </source>
</evidence>
<comment type="similarity">
    <text evidence="2">Belongs to the TsaE family.</text>
</comment>
<evidence type="ECO:0000313" key="12">
    <source>
        <dbReference type="Proteomes" id="UP000534783"/>
    </source>
</evidence>
<dbReference type="GO" id="GO:0016740">
    <property type="term" value="F:transferase activity"/>
    <property type="evidence" value="ECO:0007669"/>
    <property type="project" value="UniProtKB-KW"/>
</dbReference>